<dbReference type="Pfam" id="PF00285">
    <property type="entry name" value="Citrate_synt"/>
    <property type="match status" value="1"/>
</dbReference>
<dbReference type="NCBIfam" id="TIGR01793">
    <property type="entry name" value="cit_synth_euk"/>
    <property type="match status" value="1"/>
</dbReference>
<dbReference type="OrthoDB" id="8017587at2759"/>
<comment type="similarity">
    <text evidence="1 4">Belongs to the citrate synthase family.</text>
</comment>
<dbReference type="InterPro" id="IPR010109">
    <property type="entry name" value="Citrate_synthase_euk"/>
</dbReference>
<sequence>MSFFRGIAALSKLRSRVDLRSELEDLIPEQQVLGGMRGMIGLLWETSLLDPEEGIRFRGLSIPECQKLLPAAKPGGEPLPEGLLWLLITGKVPSKEQADALSAELRSRASVPDHVYRAIDALPINAHPMTQFSTGVMALQVQSEFQKAYEKGIHKSKFWEPTYEDCLNVIARVPVVAAYVYRRIYKNGQVIPLHDSLDYGGNFAHMLGFEDPQMLELMRLYVTIHSDHEGGNVSAHTGHLVASALSDPYLSFAAALNGLAGPLHGLANQEVLLWIKKVVEECGENITTEQLKDYVWKTLNSGKVVPGYGHGVLRKTDPRYTCQREFALKHLPDDPLFQMVSKLYEVVPPILQQLGKVKNPWPNVDAHSGVLLNHYGYFYNKILTWTNFYYDRYYTVLFGVSRSLGICSQLIWDRALGLPLERPKSVTMDWLENYCKKAAA</sequence>
<evidence type="ECO:0000256" key="1">
    <source>
        <dbReference type="ARBA" id="ARBA00010566"/>
    </source>
</evidence>
<dbReference type="InterPro" id="IPR019810">
    <property type="entry name" value="Citrate_synthase_AS"/>
</dbReference>
<dbReference type="GO" id="GO:0006099">
    <property type="term" value="P:tricarboxylic acid cycle"/>
    <property type="evidence" value="ECO:0007669"/>
    <property type="project" value="InterPro"/>
</dbReference>
<comment type="caution">
    <text evidence="5">The sequence shown here is derived from an EMBL/GenBank/DDBJ whole genome shotgun (WGS) entry which is preliminary data.</text>
</comment>
<feature type="active site" evidence="3">
    <location>
        <position position="310"/>
    </location>
</feature>
<dbReference type="GO" id="GO:0005975">
    <property type="term" value="P:carbohydrate metabolic process"/>
    <property type="evidence" value="ECO:0007669"/>
    <property type="project" value="TreeGrafter"/>
</dbReference>
<evidence type="ECO:0000313" key="5">
    <source>
        <dbReference type="EMBL" id="KAJ8450575.1"/>
    </source>
</evidence>
<dbReference type="Gene3D" id="1.10.580.10">
    <property type="entry name" value="Citrate Synthase, domain 1"/>
    <property type="match status" value="1"/>
</dbReference>
<dbReference type="EMBL" id="JAKOGI010000014">
    <property type="protein sequence ID" value="KAJ8450575.1"/>
    <property type="molecule type" value="Genomic_DNA"/>
</dbReference>
<evidence type="ECO:0000256" key="2">
    <source>
        <dbReference type="ARBA" id="ARBA00022679"/>
    </source>
</evidence>
<evidence type="ECO:0000313" key="6">
    <source>
        <dbReference type="Proteomes" id="UP001153076"/>
    </source>
</evidence>
<dbReference type="PANTHER" id="PTHR11739:SF8">
    <property type="entry name" value="CITRATE SYNTHASE, MITOCHONDRIAL"/>
    <property type="match status" value="1"/>
</dbReference>
<dbReference type="InterPro" id="IPR016142">
    <property type="entry name" value="Citrate_synth-like_lrg_a-sub"/>
</dbReference>
<dbReference type="GO" id="GO:0005759">
    <property type="term" value="C:mitochondrial matrix"/>
    <property type="evidence" value="ECO:0007669"/>
    <property type="project" value="TreeGrafter"/>
</dbReference>
<dbReference type="PANTHER" id="PTHR11739">
    <property type="entry name" value="CITRATE SYNTHASE"/>
    <property type="match status" value="1"/>
</dbReference>
<dbReference type="Proteomes" id="UP001153076">
    <property type="component" value="Unassembled WGS sequence"/>
</dbReference>
<name>A0A9Q1KVC1_9CARY</name>
<dbReference type="InterPro" id="IPR002020">
    <property type="entry name" value="Citrate_synthase"/>
</dbReference>
<dbReference type="Gene3D" id="1.10.230.10">
    <property type="entry name" value="Cytochrome P450-Terp, domain 2"/>
    <property type="match status" value="1"/>
</dbReference>
<proteinExistence type="inferred from homology"/>
<evidence type="ECO:0000256" key="3">
    <source>
        <dbReference type="PIRSR" id="PIRSR610109-1"/>
    </source>
</evidence>
<organism evidence="5 6">
    <name type="scientific">Carnegiea gigantea</name>
    <dbReference type="NCBI Taxonomy" id="171969"/>
    <lineage>
        <taxon>Eukaryota</taxon>
        <taxon>Viridiplantae</taxon>
        <taxon>Streptophyta</taxon>
        <taxon>Embryophyta</taxon>
        <taxon>Tracheophyta</taxon>
        <taxon>Spermatophyta</taxon>
        <taxon>Magnoliopsida</taxon>
        <taxon>eudicotyledons</taxon>
        <taxon>Gunneridae</taxon>
        <taxon>Pentapetalae</taxon>
        <taxon>Caryophyllales</taxon>
        <taxon>Cactineae</taxon>
        <taxon>Cactaceae</taxon>
        <taxon>Cactoideae</taxon>
        <taxon>Echinocereeae</taxon>
        <taxon>Carnegiea</taxon>
    </lineage>
</organism>
<dbReference type="SUPFAM" id="SSF48256">
    <property type="entry name" value="Citrate synthase"/>
    <property type="match status" value="1"/>
</dbReference>
<dbReference type="FunFam" id="1.10.230.10:FF:000001">
    <property type="entry name" value="Citrate synthase"/>
    <property type="match status" value="1"/>
</dbReference>
<feature type="active site" evidence="3">
    <location>
        <position position="264"/>
    </location>
</feature>
<dbReference type="NCBIfam" id="NF007128">
    <property type="entry name" value="PRK09569.1"/>
    <property type="match status" value="1"/>
</dbReference>
<dbReference type="AlphaFoldDB" id="A0A9Q1KVC1"/>
<dbReference type="FunFam" id="1.10.580.10:FF:000001">
    <property type="entry name" value="Citrate synthase"/>
    <property type="match status" value="1"/>
</dbReference>
<dbReference type="GO" id="GO:0006101">
    <property type="term" value="P:citrate metabolic process"/>
    <property type="evidence" value="ECO:0007669"/>
    <property type="project" value="InterPro"/>
</dbReference>
<feature type="active site" evidence="3">
    <location>
        <position position="365"/>
    </location>
</feature>
<dbReference type="GO" id="GO:0046912">
    <property type="term" value="F:acyltransferase activity, acyl groups converted into alkyl on transfer"/>
    <property type="evidence" value="ECO:0007669"/>
    <property type="project" value="InterPro"/>
</dbReference>
<gene>
    <name evidence="5" type="ORF">Cgig2_020212</name>
</gene>
<accession>A0A9Q1KVC1</accession>
<dbReference type="PRINTS" id="PR00143">
    <property type="entry name" value="CITRTSNTHASE"/>
</dbReference>
<keyword evidence="6" id="KW-1185">Reference proteome</keyword>
<keyword evidence="2 4" id="KW-0808">Transferase</keyword>
<dbReference type="InterPro" id="IPR016143">
    <property type="entry name" value="Citrate_synth-like_sm_a-sub"/>
</dbReference>
<protein>
    <recommendedName>
        <fullName evidence="4">Citrate synthase</fullName>
    </recommendedName>
</protein>
<reference evidence="5" key="1">
    <citation type="submission" date="2022-04" db="EMBL/GenBank/DDBJ databases">
        <title>Carnegiea gigantea Genome sequencing and assembly v2.</title>
        <authorList>
            <person name="Copetti D."/>
            <person name="Sanderson M.J."/>
            <person name="Burquez A."/>
            <person name="Wojciechowski M.F."/>
        </authorList>
    </citation>
    <scope>NUCLEOTIDE SEQUENCE</scope>
    <source>
        <strain evidence="5">SGP5-SGP5p</strain>
        <tissue evidence="5">Aerial part</tissue>
    </source>
</reference>
<dbReference type="PROSITE" id="PS00480">
    <property type="entry name" value="CITRATE_SYNTHASE"/>
    <property type="match status" value="1"/>
</dbReference>
<evidence type="ECO:0000256" key="4">
    <source>
        <dbReference type="RuleBase" id="RU000441"/>
    </source>
</evidence>
<dbReference type="InterPro" id="IPR036969">
    <property type="entry name" value="Citrate_synthase_sf"/>
</dbReference>